<feature type="transmembrane region" description="Helical" evidence="1">
    <location>
        <begin position="75"/>
        <end position="93"/>
    </location>
</feature>
<protein>
    <submittedName>
        <fullName evidence="2">Uncharacterized protein</fullName>
    </submittedName>
</protein>
<keyword evidence="1" id="KW-0472">Membrane</keyword>
<evidence type="ECO:0000313" key="3">
    <source>
        <dbReference type="Proteomes" id="UP001210925"/>
    </source>
</evidence>
<organism evidence="2 3">
    <name type="scientific">Boothiomyces macroporosus</name>
    <dbReference type="NCBI Taxonomy" id="261099"/>
    <lineage>
        <taxon>Eukaryota</taxon>
        <taxon>Fungi</taxon>
        <taxon>Fungi incertae sedis</taxon>
        <taxon>Chytridiomycota</taxon>
        <taxon>Chytridiomycota incertae sedis</taxon>
        <taxon>Chytridiomycetes</taxon>
        <taxon>Rhizophydiales</taxon>
        <taxon>Terramycetaceae</taxon>
        <taxon>Boothiomyces</taxon>
    </lineage>
</organism>
<feature type="transmembrane region" description="Helical" evidence="1">
    <location>
        <begin position="174"/>
        <end position="195"/>
    </location>
</feature>
<evidence type="ECO:0000313" key="2">
    <source>
        <dbReference type="EMBL" id="KAJ3259969.1"/>
    </source>
</evidence>
<feature type="transmembrane region" description="Helical" evidence="1">
    <location>
        <begin position="137"/>
        <end position="162"/>
    </location>
</feature>
<keyword evidence="3" id="KW-1185">Reference proteome</keyword>
<name>A0AAD5UJJ4_9FUNG</name>
<feature type="transmembrane region" description="Helical" evidence="1">
    <location>
        <begin position="105"/>
        <end position="125"/>
    </location>
</feature>
<feature type="transmembrane region" description="Helical" evidence="1">
    <location>
        <begin position="36"/>
        <end position="55"/>
    </location>
</feature>
<dbReference type="EMBL" id="JADGKB010000014">
    <property type="protein sequence ID" value="KAJ3259969.1"/>
    <property type="molecule type" value="Genomic_DNA"/>
</dbReference>
<keyword evidence="1" id="KW-1133">Transmembrane helix</keyword>
<gene>
    <name evidence="2" type="ORF">HK103_001479</name>
</gene>
<feature type="transmembrane region" description="Helical" evidence="1">
    <location>
        <begin position="6"/>
        <end position="24"/>
    </location>
</feature>
<feature type="transmembrane region" description="Helical" evidence="1">
    <location>
        <begin position="207"/>
        <end position="226"/>
    </location>
</feature>
<evidence type="ECO:0000256" key="1">
    <source>
        <dbReference type="SAM" id="Phobius"/>
    </source>
</evidence>
<reference evidence="2" key="1">
    <citation type="submission" date="2020-05" db="EMBL/GenBank/DDBJ databases">
        <title>Phylogenomic resolution of chytrid fungi.</title>
        <authorList>
            <person name="Stajich J.E."/>
            <person name="Amses K."/>
            <person name="Simmons R."/>
            <person name="Seto K."/>
            <person name="Myers J."/>
            <person name="Bonds A."/>
            <person name="Quandt C.A."/>
            <person name="Barry K."/>
            <person name="Liu P."/>
            <person name="Grigoriev I."/>
            <person name="Longcore J.E."/>
            <person name="James T.Y."/>
        </authorList>
    </citation>
    <scope>NUCLEOTIDE SEQUENCE</scope>
    <source>
        <strain evidence="2">PLAUS21</strain>
    </source>
</reference>
<keyword evidence="1" id="KW-0812">Transmembrane</keyword>
<dbReference type="Proteomes" id="UP001210925">
    <property type="component" value="Unassembled WGS sequence"/>
</dbReference>
<proteinExistence type="predicted"/>
<dbReference type="AlphaFoldDB" id="A0AAD5UJJ4"/>
<accession>A0AAD5UJJ4</accession>
<sequence>MEQVFILYPVVSTMICLFSGYLLYQINVKSSIPKFRMFFNVIVMINILQAVLIILDRVGVFSGIYKAVAIQSHLLLFVVNMIDIQMLGVFSVLNENITSRKIIILKLIAITLITIDVLTVLLYWFTQNMLFYKIGDFLTPGFALYVIIFDNIQAFYLVYLVYNYKQKSEKGHQRIIYFNVVVSALDWIGIGFFIYYEFSLIDIYNFISIYCISIHSLCLVDILKMLTEYSIGKKKLEKRRTEKKVKKRSELKSISKTEIILK</sequence>
<comment type="caution">
    <text evidence="2">The sequence shown here is derived from an EMBL/GenBank/DDBJ whole genome shotgun (WGS) entry which is preliminary data.</text>
</comment>